<evidence type="ECO:0000313" key="2">
    <source>
        <dbReference type="EMBL" id="MCD5314060.1"/>
    </source>
</evidence>
<dbReference type="EMBL" id="JAJOMB010000014">
    <property type="protein sequence ID" value="MCD5314060.1"/>
    <property type="molecule type" value="Genomic_DNA"/>
</dbReference>
<dbReference type="Gene3D" id="3.90.226.10">
    <property type="entry name" value="2-enoyl-CoA Hydratase, Chain A, domain 1"/>
    <property type="match status" value="1"/>
</dbReference>
<dbReference type="AlphaFoldDB" id="A0A9X1NHD4"/>
<evidence type="ECO:0000256" key="1">
    <source>
        <dbReference type="ARBA" id="ARBA00005254"/>
    </source>
</evidence>
<evidence type="ECO:0000313" key="3">
    <source>
        <dbReference type="Proteomes" id="UP001138997"/>
    </source>
</evidence>
<dbReference type="PANTHER" id="PTHR42964">
    <property type="entry name" value="ENOYL-COA HYDRATASE"/>
    <property type="match status" value="1"/>
</dbReference>
<comment type="caution">
    <text evidence="2">The sequence shown here is derived from an EMBL/GenBank/DDBJ whole genome shotgun (WGS) entry which is preliminary data.</text>
</comment>
<dbReference type="CDD" id="cd06558">
    <property type="entry name" value="crotonase-like"/>
    <property type="match status" value="1"/>
</dbReference>
<protein>
    <submittedName>
        <fullName evidence="2">Enoyl-CoA hydratase-related protein</fullName>
    </submittedName>
</protein>
<dbReference type="GO" id="GO:0003824">
    <property type="term" value="F:catalytic activity"/>
    <property type="evidence" value="ECO:0007669"/>
    <property type="project" value="UniProtKB-ARBA"/>
</dbReference>
<name>A0A9X1NHD4_9ACTN</name>
<dbReference type="Proteomes" id="UP001138997">
    <property type="component" value="Unassembled WGS sequence"/>
</dbReference>
<accession>A0A9X1NHD4</accession>
<comment type="similarity">
    <text evidence="1">Belongs to the enoyl-CoA hydratase/isomerase family.</text>
</comment>
<keyword evidence="3" id="KW-1185">Reference proteome</keyword>
<proteinExistence type="inferred from homology"/>
<sequence length="263" mass="27416">MGRIDYLYDSGLARITLTSSSGTNPIDQPFVDELFAAVQRAQSDDAAVVLVCSDGKAFSVGGDIKSFASAEEPGRLLDSLADQLHRSISELQRMDAIVVSQVRGTAAGAGVGLAAAADIVLSAESARFVLAYTGIGFSPDGGASLLTTTLGLHRVLHLALLNPVLTARQAQESGLVAQIHPDDDLEQATTTVVKQLLAGSRPAQAATKRLLREAALPSPETALRQETLSIRTCAESPDGREGIAAFVAKRPPSFPSVSPAARS</sequence>
<dbReference type="PANTHER" id="PTHR42964:SF1">
    <property type="entry name" value="POLYKETIDE BIOSYNTHESIS ENOYL-COA HYDRATASE PKSH-RELATED"/>
    <property type="match status" value="1"/>
</dbReference>
<gene>
    <name evidence="2" type="ORF">LR394_24435</name>
</gene>
<dbReference type="SUPFAM" id="SSF52096">
    <property type="entry name" value="ClpP/crotonase"/>
    <property type="match status" value="1"/>
</dbReference>
<dbReference type="RefSeq" id="WP_231446278.1">
    <property type="nucleotide sequence ID" value="NZ_JAJOMB010000014.1"/>
</dbReference>
<dbReference type="Pfam" id="PF00378">
    <property type="entry name" value="ECH_1"/>
    <property type="match status" value="1"/>
</dbReference>
<dbReference type="InterPro" id="IPR051683">
    <property type="entry name" value="Enoyl-CoA_Hydratase/Isomerase"/>
</dbReference>
<organism evidence="2 3">
    <name type="scientific">Kineosporia babensis</name>
    <dbReference type="NCBI Taxonomy" id="499548"/>
    <lineage>
        <taxon>Bacteria</taxon>
        <taxon>Bacillati</taxon>
        <taxon>Actinomycetota</taxon>
        <taxon>Actinomycetes</taxon>
        <taxon>Kineosporiales</taxon>
        <taxon>Kineosporiaceae</taxon>
        <taxon>Kineosporia</taxon>
    </lineage>
</organism>
<reference evidence="2" key="1">
    <citation type="submission" date="2021-11" db="EMBL/GenBank/DDBJ databases">
        <title>Streptomyces corallinus and Kineosporia corallina sp. nov., two new coral-derived marine actinobacteria.</title>
        <authorList>
            <person name="Buangrab K."/>
            <person name="Sutthacheep M."/>
            <person name="Yeemin T."/>
            <person name="Harunari E."/>
            <person name="Igarashi Y."/>
            <person name="Sripreechasak P."/>
            <person name="Kanchanasin P."/>
            <person name="Tanasupawat S."/>
            <person name="Phongsopitanun W."/>
        </authorList>
    </citation>
    <scope>NUCLEOTIDE SEQUENCE</scope>
    <source>
        <strain evidence="2">JCM 31032</strain>
    </source>
</reference>
<dbReference type="InterPro" id="IPR001753">
    <property type="entry name" value="Enoyl-CoA_hydra/iso"/>
</dbReference>
<dbReference type="InterPro" id="IPR029045">
    <property type="entry name" value="ClpP/crotonase-like_dom_sf"/>
</dbReference>